<feature type="compositionally biased region" description="Polar residues" evidence="1">
    <location>
        <begin position="38"/>
        <end position="54"/>
    </location>
</feature>
<protein>
    <recommendedName>
        <fullName evidence="2">NEL domain-containing protein</fullName>
    </recommendedName>
</protein>
<dbReference type="Pfam" id="PF14496">
    <property type="entry name" value="NEL"/>
    <property type="match status" value="1"/>
</dbReference>
<sequence length="361" mass="40751">MSAFVDDDKKPSTDAASVATVDIVIVEGIEEPRERVQSNDGTSKGSPTASGETNTLSSLLGKKIQLEFGCSTEALVQRVVPLAYVGCMTTFLRILGESEETNDERTIYSLTNRIVSMFKILSDPEGSHVEILTEVEDSLDSCHDKPILALNRIGTLVRIVEARGDPSKLRELGKRIMRLEIVHKYAALDIKERLADEIYDDDMVHETDVDEVSVYLTFETLLRPELDLPIDAEAISYMDTECILGSNLEKARVECLAVQDVAFENWLTSWSEWQREQRRSFAEQNLAWNLLPVTKDAWKYDTSQSTDLVGYLLEPDDTIVFRRSVLSLEDFIAHWVPTGRDFANIPVSVDDVKEHLFRLKT</sequence>
<dbReference type="Gene3D" id="1.20.58.360">
    <property type="entry name" value="Shigella T3SS effector IpaH defines"/>
    <property type="match status" value="1"/>
</dbReference>
<reference evidence="3" key="1">
    <citation type="submission" date="2021-01" db="EMBL/GenBank/DDBJ databases">
        <authorList>
            <person name="Corre E."/>
            <person name="Pelletier E."/>
            <person name="Niang G."/>
            <person name="Scheremetjew M."/>
            <person name="Finn R."/>
            <person name="Kale V."/>
            <person name="Holt S."/>
            <person name="Cochrane G."/>
            <person name="Meng A."/>
            <person name="Brown T."/>
            <person name="Cohen L."/>
        </authorList>
    </citation>
    <scope>NUCLEOTIDE SEQUENCE</scope>
    <source>
        <strain evidence="3">NY070348D</strain>
    </source>
</reference>
<dbReference type="EMBL" id="HBHK01006977">
    <property type="protein sequence ID" value="CAD9673277.1"/>
    <property type="molecule type" value="Transcribed_RNA"/>
</dbReference>
<organism evidence="3">
    <name type="scientific">Mucochytrium quahogii</name>
    <dbReference type="NCBI Taxonomy" id="96639"/>
    <lineage>
        <taxon>Eukaryota</taxon>
        <taxon>Sar</taxon>
        <taxon>Stramenopiles</taxon>
        <taxon>Bigyra</taxon>
        <taxon>Labyrinthulomycetes</taxon>
        <taxon>Thraustochytrida</taxon>
        <taxon>Thraustochytriidae</taxon>
        <taxon>Mucochytrium</taxon>
    </lineage>
</organism>
<dbReference type="GO" id="GO:0004842">
    <property type="term" value="F:ubiquitin-protein transferase activity"/>
    <property type="evidence" value="ECO:0007669"/>
    <property type="project" value="InterPro"/>
</dbReference>
<evidence type="ECO:0000259" key="2">
    <source>
        <dbReference type="PROSITE" id="PS52053"/>
    </source>
</evidence>
<gene>
    <name evidence="3" type="ORF">QSP1433_LOCUS4257</name>
</gene>
<dbReference type="GO" id="GO:0016567">
    <property type="term" value="P:protein ubiquitination"/>
    <property type="evidence" value="ECO:0007669"/>
    <property type="project" value="InterPro"/>
</dbReference>
<accession>A0A7S2RJX0</accession>
<dbReference type="AlphaFoldDB" id="A0A7S2RJX0"/>
<name>A0A7S2RJX0_9STRA</name>
<dbReference type="PROSITE" id="PS52053">
    <property type="entry name" value="NEL"/>
    <property type="match status" value="1"/>
</dbReference>
<evidence type="ECO:0000256" key="1">
    <source>
        <dbReference type="SAM" id="MobiDB-lite"/>
    </source>
</evidence>
<feature type="domain" description="NEL" evidence="2">
    <location>
        <begin position="55"/>
        <end position="361"/>
    </location>
</feature>
<feature type="region of interest" description="Disordered" evidence="1">
    <location>
        <begin position="32"/>
        <end position="54"/>
    </location>
</feature>
<proteinExistence type="predicted"/>
<dbReference type="InterPro" id="IPR029487">
    <property type="entry name" value="NEL_dom"/>
</dbReference>
<evidence type="ECO:0000313" key="3">
    <source>
        <dbReference type="EMBL" id="CAD9673277.1"/>
    </source>
</evidence>